<name>A0AAU8ML13_9CAUD</name>
<reference evidence="1" key="1">
    <citation type="submission" date="2024-06" db="EMBL/GenBank/DDBJ databases">
        <title>Intestivirid acquisition increases across infancy in a wild primate population.</title>
        <authorList>
            <person name="Schneider-Creas I.A."/>
            <person name="Moya I.L."/>
            <person name="Chiou K.L."/>
            <person name="Baniel A."/>
            <person name="Azanaw Haile A."/>
            <person name="Kebede F."/>
            <person name="Abebe B."/>
            <person name="Snyder-Mackler N."/>
            <person name="Varsani A."/>
        </authorList>
    </citation>
    <scope>NUCLEOTIDE SEQUENCE</scope>
    <source>
        <strain evidence="1">Int_RNL_2018_1252_VOL</strain>
    </source>
</reference>
<organism evidence="1">
    <name type="scientific">Geladintestivirus 5</name>
    <dbReference type="NCBI Taxonomy" id="3233137"/>
    <lineage>
        <taxon>Viruses</taxon>
        <taxon>Duplodnaviria</taxon>
        <taxon>Heunggongvirae</taxon>
        <taxon>Uroviricota</taxon>
        <taxon>Caudoviricetes</taxon>
        <taxon>Crassvirales</taxon>
    </lineage>
</organism>
<proteinExistence type="predicted"/>
<sequence length="34" mass="3773">MLPIALSVGLFFSMLISYPHLIKSALKSIKIILN</sequence>
<evidence type="ECO:0000313" key="1">
    <source>
        <dbReference type="EMBL" id="XCO00148.1"/>
    </source>
</evidence>
<protein>
    <submittedName>
        <fullName evidence="1">Uncharacterized protein</fullName>
    </submittedName>
</protein>
<accession>A0AAU8ML13</accession>
<dbReference type="EMBL" id="PP965495">
    <property type="protein sequence ID" value="XCO00148.1"/>
    <property type="molecule type" value="Genomic_DNA"/>
</dbReference>